<feature type="region of interest" description="Disordered" evidence="2">
    <location>
        <begin position="164"/>
        <end position="195"/>
    </location>
</feature>
<comment type="caution">
    <text evidence="4">The sequence shown here is derived from an EMBL/GenBank/DDBJ whole genome shotgun (WGS) entry which is preliminary data.</text>
</comment>
<feature type="compositionally biased region" description="Polar residues" evidence="2">
    <location>
        <begin position="515"/>
        <end position="529"/>
    </location>
</feature>
<proteinExistence type="predicted"/>
<keyword evidence="5" id="KW-1185">Reference proteome</keyword>
<feature type="compositionally biased region" description="Basic residues" evidence="2">
    <location>
        <begin position="183"/>
        <end position="193"/>
    </location>
</feature>
<dbReference type="EMBL" id="BOPG01000067">
    <property type="protein sequence ID" value="GIJ61488.1"/>
    <property type="molecule type" value="Genomic_DNA"/>
</dbReference>
<organism evidence="4 5">
    <name type="scientific">Virgisporangium aurantiacum</name>
    <dbReference type="NCBI Taxonomy" id="175570"/>
    <lineage>
        <taxon>Bacteria</taxon>
        <taxon>Bacillati</taxon>
        <taxon>Actinomycetota</taxon>
        <taxon>Actinomycetes</taxon>
        <taxon>Micromonosporales</taxon>
        <taxon>Micromonosporaceae</taxon>
        <taxon>Virgisporangium</taxon>
    </lineage>
</organism>
<dbReference type="Proteomes" id="UP000612585">
    <property type="component" value="Unassembled WGS sequence"/>
</dbReference>
<evidence type="ECO:0000313" key="5">
    <source>
        <dbReference type="Proteomes" id="UP000612585"/>
    </source>
</evidence>
<feature type="compositionally biased region" description="Basic and acidic residues" evidence="2">
    <location>
        <begin position="492"/>
        <end position="506"/>
    </location>
</feature>
<name>A0A8J3ZEU1_9ACTN</name>
<dbReference type="AlphaFoldDB" id="A0A8J3ZEU1"/>
<reference evidence="4" key="1">
    <citation type="submission" date="2021-01" db="EMBL/GenBank/DDBJ databases">
        <title>Whole genome shotgun sequence of Virgisporangium aurantiacum NBRC 16421.</title>
        <authorList>
            <person name="Komaki H."/>
            <person name="Tamura T."/>
        </authorList>
    </citation>
    <scope>NUCLEOTIDE SEQUENCE</scope>
    <source>
        <strain evidence="4">NBRC 16421</strain>
    </source>
</reference>
<feature type="compositionally biased region" description="Basic residues" evidence="2">
    <location>
        <begin position="164"/>
        <end position="174"/>
    </location>
</feature>
<sequence length="552" mass="60533">MPAVRATTAAGLPVRSWWDHDGPLAVVLAGIGDRDLVLPVRLPQGPGRRPVLDHYLGDPQRWHKIDLVRHHDPAAPGGWRYEAHLMILGTGHTSAAVLTRRQTAGQIKRRGGVDVNVSNLSVVSLPTDSDPDPGERASGLMASRVACARQPDEALTVERLRQRRRNRALQRSRRASNPTQYRLSKRQQRRADRRHAAGLAAVQVMVPGGPRLVDTAGVPVRAYRRDDLSNTYRSLRGRVAVNGAARTAAGRTRARTTAAALVAVHGPDLTVEDSDIRNWARRWGRRLHIFTPGMLLNALKHETEAVTALRRQHLDRAHTTPNSTADAGMHIRVGLVRAGTWHTAWSQHCLCGRRTPKHLRERRHHCPECGLAGDRDLVAALIGAHTTLTDPARPDTARVDWTAARITLDHYGVATINRALDEGLQGALTESTGTHRPDRHRTGARPRRPQRSTAPPATLAGEDGGGVLGELPVRATHPCHSAPGCGPVHPTTPDETRPAKARTTPERRRRTPRTVGQTRNHSGPRQTGLSIGPNIMIRSGIRPRTRHGENQP</sequence>
<gene>
    <name evidence="4" type="ORF">Vau01_090040</name>
</gene>
<feature type="domain" description="Cas12f1-like TNB" evidence="3">
    <location>
        <begin position="346"/>
        <end position="381"/>
    </location>
</feature>
<evidence type="ECO:0000256" key="1">
    <source>
        <dbReference type="ARBA" id="ARBA00023125"/>
    </source>
</evidence>
<evidence type="ECO:0000256" key="2">
    <source>
        <dbReference type="SAM" id="MobiDB-lite"/>
    </source>
</evidence>
<feature type="compositionally biased region" description="Basic residues" evidence="2">
    <location>
        <begin position="437"/>
        <end position="450"/>
    </location>
</feature>
<dbReference type="InterPro" id="IPR010095">
    <property type="entry name" value="Cas12f1-like_TNB"/>
</dbReference>
<keyword evidence="1" id="KW-0238">DNA-binding</keyword>
<dbReference type="GO" id="GO:0003677">
    <property type="term" value="F:DNA binding"/>
    <property type="evidence" value="ECO:0007669"/>
    <property type="project" value="UniProtKB-KW"/>
</dbReference>
<evidence type="ECO:0000313" key="4">
    <source>
        <dbReference type="EMBL" id="GIJ61488.1"/>
    </source>
</evidence>
<accession>A0A8J3ZEU1</accession>
<evidence type="ECO:0000259" key="3">
    <source>
        <dbReference type="Pfam" id="PF07282"/>
    </source>
</evidence>
<dbReference type="Pfam" id="PF07282">
    <property type="entry name" value="Cas12f1-like_TNB"/>
    <property type="match status" value="1"/>
</dbReference>
<feature type="region of interest" description="Disordered" evidence="2">
    <location>
        <begin position="428"/>
        <end position="468"/>
    </location>
</feature>
<protein>
    <recommendedName>
        <fullName evidence="3">Cas12f1-like TNB domain-containing protein</fullName>
    </recommendedName>
</protein>
<feature type="region of interest" description="Disordered" evidence="2">
    <location>
        <begin position="482"/>
        <end position="552"/>
    </location>
</feature>